<protein>
    <submittedName>
        <fullName evidence="1">DUF1573 domain-containing protein</fullName>
    </submittedName>
</protein>
<accession>A0AB37M5X7</accession>
<dbReference type="AlphaFoldDB" id="A0AB37M5X7"/>
<sequence>MKRNELKGLKIGQIYKVDFLLENAGNFPLFLNDISASCGCTIPEYEHRCVAPGKKTKITIKITPPSLGYFRKKLTVFCNIKEGSIQLILKGIVEK</sequence>
<proteinExistence type="predicted"/>
<evidence type="ECO:0000313" key="1">
    <source>
        <dbReference type="EMBL" id="RHN04469.1"/>
    </source>
</evidence>
<reference evidence="1 2" key="1">
    <citation type="submission" date="2018-08" db="EMBL/GenBank/DDBJ databases">
        <title>A genome reference for cultivated species of the human gut microbiota.</title>
        <authorList>
            <person name="Zou Y."/>
            <person name="Xue W."/>
            <person name="Luo G."/>
        </authorList>
    </citation>
    <scope>NUCLEOTIDE SEQUENCE [LARGE SCALE GENOMIC DNA]</scope>
    <source>
        <strain evidence="1 2">AF31-23</strain>
    </source>
</reference>
<dbReference type="EMBL" id="QRQM01000022">
    <property type="protein sequence ID" value="RHN04469.1"/>
    <property type="molecule type" value="Genomic_DNA"/>
</dbReference>
<dbReference type="InterPro" id="IPR011467">
    <property type="entry name" value="DUF1573"/>
</dbReference>
<evidence type="ECO:0000313" key="2">
    <source>
        <dbReference type="Proteomes" id="UP000286003"/>
    </source>
</evidence>
<gene>
    <name evidence="1" type="ORF">DWZ32_17675</name>
</gene>
<name>A0AB37M5X7_9BACE</name>
<dbReference type="InterPro" id="IPR013783">
    <property type="entry name" value="Ig-like_fold"/>
</dbReference>
<organism evidence="1 2">
    <name type="scientific">Bacteroides intestinalis</name>
    <dbReference type="NCBI Taxonomy" id="329854"/>
    <lineage>
        <taxon>Bacteria</taxon>
        <taxon>Pseudomonadati</taxon>
        <taxon>Bacteroidota</taxon>
        <taxon>Bacteroidia</taxon>
        <taxon>Bacteroidales</taxon>
        <taxon>Bacteroidaceae</taxon>
        <taxon>Bacteroides</taxon>
    </lineage>
</organism>
<dbReference type="Proteomes" id="UP000286003">
    <property type="component" value="Unassembled WGS sequence"/>
</dbReference>
<dbReference type="Gene3D" id="2.60.40.10">
    <property type="entry name" value="Immunoglobulins"/>
    <property type="match status" value="1"/>
</dbReference>
<dbReference type="Pfam" id="PF07610">
    <property type="entry name" value="DUF1573"/>
    <property type="match status" value="1"/>
</dbReference>
<dbReference type="RefSeq" id="WP_117707269.1">
    <property type="nucleotide sequence ID" value="NZ_QRQM01000022.1"/>
</dbReference>
<comment type="caution">
    <text evidence="1">The sequence shown here is derived from an EMBL/GenBank/DDBJ whole genome shotgun (WGS) entry which is preliminary data.</text>
</comment>